<evidence type="ECO:0000313" key="4">
    <source>
        <dbReference type="Proteomes" id="UP001454036"/>
    </source>
</evidence>
<dbReference type="InterPro" id="IPR012337">
    <property type="entry name" value="RNaseH-like_sf"/>
</dbReference>
<dbReference type="SUPFAM" id="SSF53098">
    <property type="entry name" value="Ribonuclease H-like"/>
    <property type="match status" value="1"/>
</dbReference>
<dbReference type="AlphaFoldDB" id="A0AAV3RMD2"/>
<evidence type="ECO:0000313" key="3">
    <source>
        <dbReference type="EMBL" id="GAA0181505.1"/>
    </source>
</evidence>
<name>A0AAV3RMD2_LITER</name>
<dbReference type="PANTHER" id="PTHR42648">
    <property type="entry name" value="TRANSPOSASE, PUTATIVE-RELATED"/>
    <property type="match status" value="1"/>
</dbReference>
<keyword evidence="4" id="KW-1185">Reference proteome</keyword>
<dbReference type="InterPro" id="IPR057670">
    <property type="entry name" value="SH3_retrovirus"/>
</dbReference>
<dbReference type="Pfam" id="PF25597">
    <property type="entry name" value="SH3_retrovirus"/>
    <property type="match status" value="1"/>
</dbReference>
<evidence type="ECO:0000259" key="2">
    <source>
        <dbReference type="Pfam" id="PF25597"/>
    </source>
</evidence>
<feature type="domain" description="Retroviral polymerase SH3-like" evidence="2">
    <location>
        <begin position="59"/>
        <end position="122"/>
    </location>
</feature>
<dbReference type="Proteomes" id="UP001454036">
    <property type="component" value="Unassembled WGS sequence"/>
</dbReference>
<evidence type="ECO:0000256" key="1">
    <source>
        <dbReference type="SAM" id="MobiDB-lite"/>
    </source>
</evidence>
<dbReference type="PANTHER" id="PTHR42648:SF30">
    <property type="entry name" value="RIBONUCLEASE H-LIKE DOMAIN, GAG-PRE-INTEGRASE DOMAIN PROTEIN-RELATED"/>
    <property type="match status" value="1"/>
</dbReference>
<sequence length="162" mass="18908">MVNAMLSNSDLSHGFWGEAVKTACYILNRVSTKRQKSTIPYELWNKRKPNLSHLKFWGCRAVVKVSDFKRNRLREKCIECIFIGYASNSNTYRFMVIEPNDHYSVNTMMESRDAVFDENHFTTIPRPRDLIVDTRIRDHENVHGEHDSPSGETSQVRKSKRA</sequence>
<gene>
    <name evidence="3" type="ORF">LIER_30249</name>
</gene>
<reference evidence="3 4" key="1">
    <citation type="submission" date="2024-01" db="EMBL/GenBank/DDBJ databases">
        <title>The complete chloroplast genome sequence of Lithospermum erythrorhizon: insights into the phylogenetic relationship among Boraginaceae species and the maternal lineages of purple gromwells.</title>
        <authorList>
            <person name="Okada T."/>
            <person name="Watanabe K."/>
        </authorList>
    </citation>
    <scope>NUCLEOTIDE SEQUENCE [LARGE SCALE GENOMIC DNA]</scope>
</reference>
<feature type="region of interest" description="Disordered" evidence="1">
    <location>
        <begin position="140"/>
        <end position="162"/>
    </location>
</feature>
<dbReference type="InterPro" id="IPR039537">
    <property type="entry name" value="Retrotran_Ty1/copia-like"/>
</dbReference>
<proteinExistence type="predicted"/>
<comment type="caution">
    <text evidence="3">The sequence shown here is derived from an EMBL/GenBank/DDBJ whole genome shotgun (WGS) entry which is preliminary data.</text>
</comment>
<feature type="compositionally biased region" description="Basic and acidic residues" evidence="1">
    <location>
        <begin position="140"/>
        <end position="149"/>
    </location>
</feature>
<protein>
    <recommendedName>
        <fullName evidence="2">Retroviral polymerase SH3-like domain-containing protein</fullName>
    </recommendedName>
</protein>
<accession>A0AAV3RMD2</accession>
<organism evidence="3 4">
    <name type="scientific">Lithospermum erythrorhizon</name>
    <name type="common">Purple gromwell</name>
    <name type="synonym">Lithospermum officinale var. erythrorhizon</name>
    <dbReference type="NCBI Taxonomy" id="34254"/>
    <lineage>
        <taxon>Eukaryota</taxon>
        <taxon>Viridiplantae</taxon>
        <taxon>Streptophyta</taxon>
        <taxon>Embryophyta</taxon>
        <taxon>Tracheophyta</taxon>
        <taxon>Spermatophyta</taxon>
        <taxon>Magnoliopsida</taxon>
        <taxon>eudicotyledons</taxon>
        <taxon>Gunneridae</taxon>
        <taxon>Pentapetalae</taxon>
        <taxon>asterids</taxon>
        <taxon>lamiids</taxon>
        <taxon>Boraginales</taxon>
        <taxon>Boraginaceae</taxon>
        <taxon>Boraginoideae</taxon>
        <taxon>Lithospermeae</taxon>
        <taxon>Lithospermum</taxon>
    </lineage>
</organism>
<dbReference type="EMBL" id="BAABME010010736">
    <property type="protein sequence ID" value="GAA0181505.1"/>
    <property type="molecule type" value="Genomic_DNA"/>
</dbReference>